<comment type="caution">
    <text evidence="2">The sequence shown here is derived from an EMBL/GenBank/DDBJ whole genome shotgun (WGS) entry which is preliminary data.</text>
</comment>
<keyword evidence="3" id="KW-1185">Reference proteome</keyword>
<feature type="non-terminal residue" evidence="2">
    <location>
        <position position="165"/>
    </location>
</feature>
<dbReference type="PANTHER" id="PTHR46224">
    <property type="entry name" value="ANKYRIN REPEAT FAMILY PROTEIN"/>
    <property type="match status" value="1"/>
</dbReference>
<evidence type="ECO:0000313" key="3">
    <source>
        <dbReference type="Proteomes" id="UP001202328"/>
    </source>
</evidence>
<reference evidence="2" key="1">
    <citation type="submission" date="2022-04" db="EMBL/GenBank/DDBJ databases">
        <title>A functionally conserved STORR gene fusion in Papaver species that diverged 16.8 million years ago.</title>
        <authorList>
            <person name="Catania T."/>
        </authorList>
    </citation>
    <scope>NUCLEOTIDE SEQUENCE</scope>
    <source>
        <strain evidence="2">S-188037</strain>
    </source>
</reference>
<dbReference type="Proteomes" id="UP001202328">
    <property type="component" value="Unassembled WGS sequence"/>
</dbReference>
<dbReference type="InterPro" id="IPR036770">
    <property type="entry name" value="Ankyrin_rpt-contain_sf"/>
</dbReference>
<evidence type="ECO:0008006" key="4">
    <source>
        <dbReference type="Google" id="ProtNLM"/>
    </source>
</evidence>
<dbReference type="Pfam" id="PF12796">
    <property type="entry name" value="Ank_2"/>
    <property type="match status" value="1"/>
</dbReference>
<dbReference type="InterPro" id="IPR002110">
    <property type="entry name" value="Ankyrin_rpt"/>
</dbReference>
<dbReference type="PANTHER" id="PTHR46224:SF67">
    <property type="entry name" value="HSP70-HSP90 ORGANIZING PROTEIN 3-LIKE"/>
    <property type="match status" value="1"/>
</dbReference>
<dbReference type="SMART" id="SM00248">
    <property type="entry name" value="ANK"/>
    <property type="match status" value="3"/>
</dbReference>
<dbReference type="AlphaFoldDB" id="A0AAD4X4F0"/>
<name>A0AAD4X4F0_9MAGN</name>
<evidence type="ECO:0000256" key="1">
    <source>
        <dbReference type="PROSITE-ProRule" id="PRU00023"/>
    </source>
</evidence>
<dbReference type="SUPFAM" id="SSF48403">
    <property type="entry name" value="Ankyrin repeat"/>
    <property type="match status" value="1"/>
</dbReference>
<proteinExistence type="predicted"/>
<dbReference type="EMBL" id="JAJJMB010017752">
    <property type="protein sequence ID" value="KAI3835245.1"/>
    <property type="molecule type" value="Genomic_DNA"/>
</dbReference>
<keyword evidence="1" id="KW-0040">ANK repeat</keyword>
<feature type="repeat" description="ANK" evidence="1">
    <location>
        <begin position="87"/>
        <end position="119"/>
    </location>
</feature>
<organism evidence="2 3">
    <name type="scientific">Papaver atlanticum</name>
    <dbReference type="NCBI Taxonomy" id="357466"/>
    <lineage>
        <taxon>Eukaryota</taxon>
        <taxon>Viridiplantae</taxon>
        <taxon>Streptophyta</taxon>
        <taxon>Embryophyta</taxon>
        <taxon>Tracheophyta</taxon>
        <taxon>Spermatophyta</taxon>
        <taxon>Magnoliopsida</taxon>
        <taxon>Ranunculales</taxon>
        <taxon>Papaveraceae</taxon>
        <taxon>Papaveroideae</taxon>
        <taxon>Papaver</taxon>
    </lineage>
</organism>
<dbReference type="PROSITE" id="PS50088">
    <property type="entry name" value="ANK_REPEAT"/>
    <property type="match status" value="1"/>
</dbReference>
<dbReference type="PROSITE" id="PS50297">
    <property type="entry name" value="ANK_REP_REGION"/>
    <property type="match status" value="1"/>
</dbReference>
<sequence length="165" mass="17858">YRLQDIKMSYACYFQINVGITNELGSLLLYAAAHGYHDTVEVLLDLGANPNLVFHDALTALHSSIRSQSLLCMVSLLKAGADPNGGPDGKPLTIAAELGVIQIIELLVEAGADPNVTDIDNLSIYLDLGGQFEIGGATLETLHQELVRRLIQTSTRRNSRNGNKK</sequence>
<accession>A0AAD4X4F0</accession>
<dbReference type="Gene3D" id="1.25.40.20">
    <property type="entry name" value="Ankyrin repeat-containing domain"/>
    <property type="match status" value="1"/>
</dbReference>
<protein>
    <recommendedName>
        <fullName evidence="4">Ankyrin repeat protein</fullName>
    </recommendedName>
</protein>
<dbReference type="InterPro" id="IPR051616">
    <property type="entry name" value="Cul2-RING_E3_ligase_SR"/>
</dbReference>
<gene>
    <name evidence="2" type="ORF">MKW98_020361</name>
</gene>
<evidence type="ECO:0000313" key="2">
    <source>
        <dbReference type="EMBL" id="KAI3835245.1"/>
    </source>
</evidence>